<dbReference type="InterPro" id="IPR034746">
    <property type="entry name" value="POTRA"/>
</dbReference>
<keyword evidence="5" id="KW-1133">Transmembrane helix</keyword>
<dbReference type="InterPro" id="IPR050487">
    <property type="entry name" value="FtsQ_DivIB"/>
</dbReference>
<evidence type="ECO:0000259" key="8">
    <source>
        <dbReference type="PROSITE" id="PS51779"/>
    </source>
</evidence>
<evidence type="ECO:0000256" key="3">
    <source>
        <dbReference type="ARBA" id="ARBA00022618"/>
    </source>
</evidence>
<name>A0A3D9T7E0_9ACTN</name>
<dbReference type="GO" id="GO:0005886">
    <property type="term" value="C:plasma membrane"/>
    <property type="evidence" value="ECO:0007669"/>
    <property type="project" value="TreeGrafter"/>
</dbReference>
<sequence length="221" mass="23772">MLLVLAVLGAAGWVLLGSKLLVVRHVEVSGTRLVPRDRLVAEARIRLGLPMARLDTDAVRDRVRGVREVESAEVRRVWPGTVRIEVRERTPVVAVERSGRYFSLDRFGMTVVDSPERPALPVLSVGAPGPDDPATRAALGVIGELPDGLARRLTGVEATSPESVTLRLGGERSGDQPLTVVWGAPGRAAEKGRLVDALRRTSAGRTARMIDVSSPEVVTTR</sequence>
<keyword evidence="7" id="KW-0131">Cell cycle</keyword>
<evidence type="ECO:0000256" key="6">
    <source>
        <dbReference type="ARBA" id="ARBA00023136"/>
    </source>
</evidence>
<keyword evidence="3 9" id="KW-0132">Cell division</keyword>
<evidence type="ECO:0000256" key="1">
    <source>
        <dbReference type="ARBA" id="ARBA00004370"/>
    </source>
</evidence>
<evidence type="ECO:0000313" key="10">
    <source>
        <dbReference type="Proteomes" id="UP000256661"/>
    </source>
</evidence>
<evidence type="ECO:0000256" key="7">
    <source>
        <dbReference type="ARBA" id="ARBA00023306"/>
    </source>
</evidence>
<reference evidence="9 10" key="1">
    <citation type="submission" date="2018-08" db="EMBL/GenBank/DDBJ databases">
        <title>Sequencing the genomes of 1000 actinobacteria strains.</title>
        <authorList>
            <person name="Klenk H.-P."/>
        </authorList>
    </citation>
    <scope>NUCLEOTIDE SEQUENCE [LARGE SCALE GENOMIC DNA]</scope>
    <source>
        <strain evidence="9 10">DSM 43927</strain>
    </source>
</reference>
<comment type="subcellular location">
    <subcellularLocation>
        <location evidence="1">Membrane</location>
    </subcellularLocation>
</comment>
<dbReference type="Pfam" id="PF08478">
    <property type="entry name" value="POTRA_1"/>
    <property type="match status" value="1"/>
</dbReference>
<gene>
    <name evidence="9" type="ORF">DFJ69_5205</name>
</gene>
<feature type="domain" description="POTRA" evidence="8">
    <location>
        <begin position="21"/>
        <end position="89"/>
    </location>
</feature>
<keyword evidence="6" id="KW-0472">Membrane</keyword>
<dbReference type="Proteomes" id="UP000256661">
    <property type="component" value="Unassembled WGS sequence"/>
</dbReference>
<dbReference type="EMBL" id="QTTT01000001">
    <property type="protein sequence ID" value="REE99691.1"/>
    <property type="molecule type" value="Genomic_DNA"/>
</dbReference>
<keyword evidence="4" id="KW-0812">Transmembrane</keyword>
<organism evidence="9 10">
    <name type="scientific">Thermomonospora umbrina</name>
    <dbReference type="NCBI Taxonomy" id="111806"/>
    <lineage>
        <taxon>Bacteria</taxon>
        <taxon>Bacillati</taxon>
        <taxon>Actinomycetota</taxon>
        <taxon>Actinomycetes</taxon>
        <taxon>Streptosporangiales</taxon>
        <taxon>Thermomonosporaceae</taxon>
        <taxon>Thermomonospora</taxon>
    </lineage>
</organism>
<dbReference type="PANTHER" id="PTHR37820">
    <property type="entry name" value="CELL DIVISION PROTEIN DIVIB"/>
    <property type="match status" value="1"/>
</dbReference>
<keyword evidence="2" id="KW-1003">Cell membrane</keyword>
<accession>A0A3D9T7E0</accession>
<dbReference type="PROSITE" id="PS51779">
    <property type="entry name" value="POTRA"/>
    <property type="match status" value="1"/>
</dbReference>
<comment type="caution">
    <text evidence="9">The sequence shown here is derived from an EMBL/GenBank/DDBJ whole genome shotgun (WGS) entry which is preliminary data.</text>
</comment>
<dbReference type="Gene3D" id="3.10.20.310">
    <property type="entry name" value="membrane protein fhac"/>
    <property type="match status" value="1"/>
</dbReference>
<proteinExistence type="predicted"/>
<evidence type="ECO:0000256" key="4">
    <source>
        <dbReference type="ARBA" id="ARBA00022692"/>
    </source>
</evidence>
<dbReference type="AlphaFoldDB" id="A0A3D9T7E0"/>
<evidence type="ECO:0000256" key="5">
    <source>
        <dbReference type="ARBA" id="ARBA00022989"/>
    </source>
</evidence>
<dbReference type="PANTHER" id="PTHR37820:SF1">
    <property type="entry name" value="CELL DIVISION PROTEIN FTSQ"/>
    <property type="match status" value="1"/>
</dbReference>
<keyword evidence="10" id="KW-1185">Reference proteome</keyword>
<dbReference type="GO" id="GO:0051301">
    <property type="term" value="P:cell division"/>
    <property type="evidence" value="ECO:0007669"/>
    <property type="project" value="UniProtKB-KW"/>
</dbReference>
<evidence type="ECO:0000256" key="2">
    <source>
        <dbReference type="ARBA" id="ARBA00022475"/>
    </source>
</evidence>
<protein>
    <submittedName>
        <fullName evidence="9">Cell division protein FtsQ</fullName>
    </submittedName>
</protein>
<dbReference type="InterPro" id="IPR013685">
    <property type="entry name" value="POTRA_FtsQ_type"/>
</dbReference>
<evidence type="ECO:0000313" key="9">
    <source>
        <dbReference type="EMBL" id="REE99691.1"/>
    </source>
</evidence>